<organism evidence="2 3">
    <name type="scientific">Oscillatoria acuminata PCC 6304</name>
    <dbReference type="NCBI Taxonomy" id="56110"/>
    <lineage>
        <taxon>Bacteria</taxon>
        <taxon>Bacillati</taxon>
        <taxon>Cyanobacteriota</taxon>
        <taxon>Cyanophyceae</taxon>
        <taxon>Oscillatoriophycideae</taxon>
        <taxon>Oscillatoriales</taxon>
        <taxon>Oscillatoriaceae</taxon>
        <taxon>Oscillatoria</taxon>
    </lineage>
</organism>
<keyword evidence="3" id="KW-1185">Reference proteome</keyword>
<proteinExistence type="predicted"/>
<evidence type="ECO:0000313" key="2">
    <source>
        <dbReference type="EMBL" id="AFY80557.1"/>
    </source>
</evidence>
<sequence length="45" mass="4884">MSPPTATLGEPPQSGSFSPKKSIPHLATVWTLISEVFPKNSKIYI</sequence>
<dbReference type="Proteomes" id="UP000010367">
    <property type="component" value="Chromosome"/>
</dbReference>
<dbReference type="AlphaFoldDB" id="K9TCD8"/>
<protein>
    <submittedName>
        <fullName evidence="2">Uncharacterized protein</fullName>
    </submittedName>
</protein>
<dbReference type="KEGG" id="oac:Oscil6304_0822"/>
<reference evidence="2 3" key="1">
    <citation type="submission" date="2012-06" db="EMBL/GenBank/DDBJ databases">
        <title>Finished chromosome of genome of Oscillatoria acuminata PCC 6304.</title>
        <authorList>
            <consortium name="US DOE Joint Genome Institute"/>
            <person name="Gugger M."/>
            <person name="Coursin T."/>
            <person name="Rippka R."/>
            <person name="Tandeau De Marsac N."/>
            <person name="Huntemann M."/>
            <person name="Wei C.-L."/>
            <person name="Han J."/>
            <person name="Detter J.C."/>
            <person name="Han C."/>
            <person name="Tapia R."/>
            <person name="Davenport K."/>
            <person name="Daligault H."/>
            <person name="Erkkila T."/>
            <person name="Gu W."/>
            <person name="Munk A.C.C."/>
            <person name="Teshima H."/>
            <person name="Xu Y."/>
            <person name="Chain P."/>
            <person name="Chen A."/>
            <person name="Krypides N."/>
            <person name="Mavromatis K."/>
            <person name="Markowitz V."/>
            <person name="Szeto E."/>
            <person name="Ivanova N."/>
            <person name="Mikhailova N."/>
            <person name="Ovchinnikova G."/>
            <person name="Pagani I."/>
            <person name="Pati A."/>
            <person name="Goodwin L."/>
            <person name="Peters L."/>
            <person name="Pitluck S."/>
            <person name="Woyke T."/>
            <person name="Kerfeld C."/>
        </authorList>
    </citation>
    <scope>NUCLEOTIDE SEQUENCE [LARGE SCALE GENOMIC DNA]</scope>
    <source>
        <strain evidence="2 3">PCC 6304</strain>
    </source>
</reference>
<dbReference type="STRING" id="56110.Oscil6304_0822"/>
<dbReference type="EMBL" id="CP003607">
    <property type="protein sequence ID" value="AFY80557.1"/>
    <property type="molecule type" value="Genomic_DNA"/>
</dbReference>
<dbReference type="InParanoid" id="K9TCD8"/>
<gene>
    <name evidence="2" type="ORF">Oscil6304_0822</name>
</gene>
<accession>K9TCD8</accession>
<evidence type="ECO:0000256" key="1">
    <source>
        <dbReference type="SAM" id="MobiDB-lite"/>
    </source>
</evidence>
<dbReference type="HOGENOM" id="CLU_3202810_0_0_3"/>
<name>K9TCD8_9CYAN</name>
<feature type="region of interest" description="Disordered" evidence="1">
    <location>
        <begin position="1"/>
        <end position="21"/>
    </location>
</feature>
<evidence type="ECO:0000313" key="3">
    <source>
        <dbReference type="Proteomes" id="UP000010367"/>
    </source>
</evidence>